<evidence type="ECO:0000313" key="3">
    <source>
        <dbReference type="Proteomes" id="UP000799291"/>
    </source>
</evidence>
<dbReference type="Pfam" id="PF09428">
    <property type="entry name" value="DUF2011"/>
    <property type="match status" value="1"/>
</dbReference>
<dbReference type="OrthoDB" id="5425061at2759"/>
<dbReference type="InterPro" id="IPR018555">
    <property type="entry name" value="C630.06c-like"/>
</dbReference>
<feature type="region of interest" description="Disordered" evidence="1">
    <location>
        <begin position="173"/>
        <end position="254"/>
    </location>
</feature>
<dbReference type="AlphaFoldDB" id="A0A6G1JCZ2"/>
<feature type="compositionally biased region" description="Polar residues" evidence="1">
    <location>
        <begin position="17"/>
        <end position="28"/>
    </location>
</feature>
<dbReference type="EMBL" id="MU005573">
    <property type="protein sequence ID" value="KAF2688434.1"/>
    <property type="molecule type" value="Genomic_DNA"/>
</dbReference>
<protein>
    <submittedName>
        <fullName evidence="2">Uncharacterized protein</fullName>
    </submittedName>
</protein>
<sequence length="254" mass="27974">MFATAGAKRVGRGELQSPASSVRSSPDPTITALLRARAHDEFAFTTTEDDNGKYGGDIPADEDEEVELMLFAGPSATSQTHKIRLTSPDAGSGEPGILVKKPRSYYFADEVTSEQEEELQSAAITAEEVLEMGKLPWPGCALPWKVTTLTAAGMKKEVLVGHDPVKLVAVEEKERKRKRKGKKTRIALRKKAEAAQEKEAEKAKLAAEKEEAGREKRTRRNREKKAKKKAREKAKKLGDGTTEEPDQEKMEGVE</sequence>
<accession>A0A6G1JCZ2</accession>
<feature type="compositionally biased region" description="Basic residues" evidence="1">
    <location>
        <begin position="175"/>
        <end position="189"/>
    </location>
</feature>
<feature type="compositionally biased region" description="Basic residues" evidence="1">
    <location>
        <begin position="216"/>
        <end position="234"/>
    </location>
</feature>
<proteinExistence type="predicted"/>
<feature type="region of interest" description="Disordered" evidence="1">
    <location>
        <begin position="1"/>
        <end position="30"/>
    </location>
</feature>
<reference evidence="2" key="1">
    <citation type="journal article" date="2020" name="Stud. Mycol.">
        <title>101 Dothideomycetes genomes: a test case for predicting lifestyles and emergence of pathogens.</title>
        <authorList>
            <person name="Haridas S."/>
            <person name="Albert R."/>
            <person name="Binder M."/>
            <person name="Bloem J."/>
            <person name="Labutti K."/>
            <person name="Salamov A."/>
            <person name="Andreopoulos B."/>
            <person name="Baker S."/>
            <person name="Barry K."/>
            <person name="Bills G."/>
            <person name="Bluhm B."/>
            <person name="Cannon C."/>
            <person name="Castanera R."/>
            <person name="Culley D."/>
            <person name="Daum C."/>
            <person name="Ezra D."/>
            <person name="Gonzalez J."/>
            <person name="Henrissat B."/>
            <person name="Kuo A."/>
            <person name="Liang C."/>
            <person name="Lipzen A."/>
            <person name="Lutzoni F."/>
            <person name="Magnuson J."/>
            <person name="Mondo S."/>
            <person name="Nolan M."/>
            <person name="Ohm R."/>
            <person name="Pangilinan J."/>
            <person name="Park H.-J."/>
            <person name="Ramirez L."/>
            <person name="Alfaro M."/>
            <person name="Sun H."/>
            <person name="Tritt A."/>
            <person name="Yoshinaga Y."/>
            <person name="Zwiers L.-H."/>
            <person name="Turgeon B."/>
            <person name="Goodwin S."/>
            <person name="Spatafora J."/>
            <person name="Crous P."/>
            <person name="Grigoriev I."/>
        </authorList>
    </citation>
    <scope>NUCLEOTIDE SEQUENCE</scope>
    <source>
        <strain evidence="2">CBS 122367</strain>
    </source>
</reference>
<gene>
    <name evidence="2" type="ORF">K458DRAFT_384618</name>
</gene>
<evidence type="ECO:0000313" key="2">
    <source>
        <dbReference type="EMBL" id="KAF2688434.1"/>
    </source>
</evidence>
<organism evidence="2 3">
    <name type="scientific">Lentithecium fluviatile CBS 122367</name>
    <dbReference type="NCBI Taxonomy" id="1168545"/>
    <lineage>
        <taxon>Eukaryota</taxon>
        <taxon>Fungi</taxon>
        <taxon>Dikarya</taxon>
        <taxon>Ascomycota</taxon>
        <taxon>Pezizomycotina</taxon>
        <taxon>Dothideomycetes</taxon>
        <taxon>Pleosporomycetidae</taxon>
        <taxon>Pleosporales</taxon>
        <taxon>Massarineae</taxon>
        <taxon>Lentitheciaceae</taxon>
        <taxon>Lentithecium</taxon>
    </lineage>
</organism>
<dbReference type="Proteomes" id="UP000799291">
    <property type="component" value="Unassembled WGS sequence"/>
</dbReference>
<keyword evidence="3" id="KW-1185">Reference proteome</keyword>
<feature type="compositionally biased region" description="Basic and acidic residues" evidence="1">
    <location>
        <begin position="190"/>
        <end position="215"/>
    </location>
</feature>
<name>A0A6G1JCZ2_9PLEO</name>
<evidence type="ECO:0000256" key="1">
    <source>
        <dbReference type="SAM" id="MobiDB-lite"/>
    </source>
</evidence>